<dbReference type="OrthoDB" id="6780468at2759"/>
<organism evidence="2 3">
    <name type="scientific">Thalassiosira oceanica</name>
    <name type="common">Marine diatom</name>
    <dbReference type="NCBI Taxonomy" id="159749"/>
    <lineage>
        <taxon>Eukaryota</taxon>
        <taxon>Sar</taxon>
        <taxon>Stramenopiles</taxon>
        <taxon>Ochrophyta</taxon>
        <taxon>Bacillariophyta</taxon>
        <taxon>Coscinodiscophyceae</taxon>
        <taxon>Thalassiosirophycidae</taxon>
        <taxon>Thalassiosirales</taxon>
        <taxon>Thalassiosiraceae</taxon>
        <taxon>Thalassiosira</taxon>
    </lineage>
</organism>
<reference evidence="2 3" key="1">
    <citation type="journal article" date="2012" name="Genome Biol.">
        <title>Genome and low-iron response of an oceanic diatom adapted to chronic iron limitation.</title>
        <authorList>
            <person name="Lommer M."/>
            <person name="Specht M."/>
            <person name="Roy A.S."/>
            <person name="Kraemer L."/>
            <person name="Andreson R."/>
            <person name="Gutowska M.A."/>
            <person name="Wolf J."/>
            <person name="Bergner S.V."/>
            <person name="Schilhabel M.B."/>
            <person name="Klostermeier U.C."/>
            <person name="Beiko R.G."/>
            <person name="Rosenstiel P."/>
            <person name="Hippler M."/>
            <person name="Laroche J."/>
        </authorList>
    </citation>
    <scope>NUCLEOTIDE SEQUENCE [LARGE SCALE GENOMIC DNA]</scope>
    <source>
        <strain evidence="2 3">CCMP1005</strain>
    </source>
</reference>
<gene>
    <name evidence="2" type="ORF">THAOC_15894</name>
</gene>
<dbReference type="AlphaFoldDB" id="K0SDH7"/>
<feature type="compositionally biased region" description="Basic residues" evidence="1">
    <location>
        <begin position="112"/>
        <end position="126"/>
    </location>
</feature>
<dbReference type="PANTHER" id="PTHR21301">
    <property type="entry name" value="REVERSE TRANSCRIPTASE"/>
    <property type="match status" value="1"/>
</dbReference>
<evidence type="ECO:0008006" key="4">
    <source>
        <dbReference type="Google" id="ProtNLM"/>
    </source>
</evidence>
<proteinExistence type="predicted"/>
<name>K0SDH7_THAOC</name>
<dbReference type="EMBL" id="AGNL01018245">
    <property type="protein sequence ID" value="EJK63445.1"/>
    <property type="molecule type" value="Genomic_DNA"/>
</dbReference>
<sequence length="723" mass="84075">MMTEFGAQIYSAAPKTDLRTSTPIMVAVPNDVWPRQTRAQLTWLVDEVVATGKTVSVGPLPQLWRGNRSIPERQQEWSWFKRKAAKEAVKAATSAAKAAAADHENQKSPYPSKRKSKCKRRSARIRQRWRRKRLQASLNRPCKQKLNAERELNRKFNSIKAQIKGRDGFLANPDLNPKHNARIIFGNMPINGNNPITNLKYHNLYTEGREPSHLNELFGLGTSFCLQDPLPKNQDVDKTMERLRRDIRRKEYYASDEMEEENDFDRKMPHIPSDWDPPTASEEVESRLDAFEAKLKSLHQEVMNQPKRYNLSKEVKKLLQEFKSQKELMAAVTDKNLGIALISRSLYTQRAWTDHLRNRDTYQEIHPHSVCAEMTRMKYLVGGFITKCLCGKYALSEQEKTFFRRLAENCRGKFISKFYLTLKVHKFPWKTRPVVATCGTIFAGISKWADFQLQKAIHLVPSRIHDCFHVKRQLEDLGELLPGTHLFTMDAVAMYTNIDTDHLIDVLEKFLELFKNELPDEYPTKLVIEAVSLVMRNNIFEFGDCKFKQLIGSAMGTPVAVQTATIYYAYHEITVLIPKYGRHLQYYGRFIDDATGAWNDLDDPEAFDRFCEDVNDFGILRWEVEERCNQIDFLDLTIWINKENCIMTKTFRKPQNIYQYIPKQSAHPPGVGRAIIFGCMRRYRLQNSLRKDYLEQINLLYTHMKARGLIRQETENRTSGRIA</sequence>
<dbReference type="PANTHER" id="PTHR21301:SF10">
    <property type="entry name" value="REVERSE TRANSCRIPTASE DOMAIN-CONTAINING PROTEIN"/>
    <property type="match status" value="1"/>
</dbReference>
<feature type="region of interest" description="Disordered" evidence="1">
    <location>
        <begin position="91"/>
        <end position="126"/>
    </location>
</feature>
<protein>
    <recommendedName>
        <fullName evidence="4">Reverse transcriptase domain-containing protein</fullName>
    </recommendedName>
</protein>
<evidence type="ECO:0000256" key="1">
    <source>
        <dbReference type="SAM" id="MobiDB-lite"/>
    </source>
</evidence>
<accession>K0SDH7</accession>
<dbReference type="Proteomes" id="UP000266841">
    <property type="component" value="Unassembled WGS sequence"/>
</dbReference>
<comment type="caution">
    <text evidence="2">The sequence shown here is derived from an EMBL/GenBank/DDBJ whole genome shotgun (WGS) entry which is preliminary data.</text>
</comment>
<keyword evidence="3" id="KW-1185">Reference proteome</keyword>
<evidence type="ECO:0000313" key="3">
    <source>
        <dbReference type="Proteomes" id="UP000266841"/>
    </source>
</evidence>
<evidence type="ECO:0000313" key="2">
    <source>
        <dbReference type="EMBL" id="EJK63445.1"/>
    </source>
</evidence>